<keyword evidence="3" id="KW-1029">Fimbrium biogenesis</keyword>
<reference evidence="11" key="1">
    <citation type="submission" date="2021-06" db="EMBL/GenBank/DDBJ databases">
        <title>Updating the genus Pseudomonas: Description of 43 new species and partition of the Pseudomonas putida group.</title>
        <authorList>
            <person name="Girard L."/>
            <person name="Lood C."/>
            <person name="Vandamme P."/>
            <person name="Rokni-Zadeh H."/>
            <person name="van Noort V."/>
            <person name="Hofte M."/>
            <person name="Lavigne R."/>
            <person name="De Mot R."/>
        </authorList>
    </citation>
    <scope>NUCLEOTIDE SEQUENCE</scope>
    <source>
        <strain evidence="11">CMR12a</strain>
    </source>
</reference>
<dbReference type="SUPFAM" id="SSF49584">
    <property type="entry name" value="Periplasmic chaperone C-domain"/>
    <property type="match status" value="1"/>
</dbReference>
<keyword evidence="4" id="KW-0732">Signal</keyword>
<evidence type="ECO:0000256" key="3">
    <source>
        <dbReference type="ARBA" id="ARBA00022558"/>
    </source>
</evidence>
<dbReference type="Pfam" id="PF02753">
    <property type="entry name" value="PapD_C"/>
    <property type="match status" value="1"/>
</dbReference>
<dbReference type="Proteomes" id="UP000693952">
    <property type="component" value="Chromosome"/>
</dbReference>
<dbReference type="EMBL" id="CP077074">
    <property type="protein sequence ID" value="QXH42964.1"/>
    <property type="molecule type" value="Genomic_DNA"/>
</dbReference>
<dbReference type="PANTHER" id="PTHR30251:SF2">
    <property type="entry name" value="FIMBRIAL CHAPERONE YADV-RELATED"/>
    <property type="match status" value="1"/>
</dbReference>
<feature type="domain" description="Pili assembly chaperone N-terminal" evidence="9">
    <location>
        <begin position="28"/>
        <end position="151"/>
    </location>
</feature>
<dbReference type="Gene3D" id="2.60.40.10">
    <property type="entry name" value="Immunoglobulins"/>
    <property type="match status" value="2"/>
</dbReference>
<dbReference type="InterPro" id="IPR018046">
    <property type="entry name" value="Pili_assmbl_chaperone_CS"/>
</dbReference>
<feature type="domain" description="Pili assembly chaperone C-terminal" evidence="10">
    <location>
        <begin position="178"/>
        <end position="241"/>
    </location>
</feature>
<evidence type="ECO:0000256" key="8">
    <source>
        <dbReference type="RuleBase" id="RU003918"/>
    </source>
</evidence>
<dbReference type="PANTHER" id="PTHR30251">
    <property type="entry name" value="PILUS ASSEMBLY CHAPERONE"/>
    <property type="match status" value="1"/>
</dbReference>
<dbReference type="InterPro" id="IPR013783">
    <property type="entry name" value="Ig-like_fold"/>
</dbReference>
<dbReference type="PROSITE" id="PS00635">
    <property type="entry name" value="PILI_CHAPERONE"/>
    <property type="match status" value="1"/>
</dbReference>
<keyword evidence="5" id="KW-0574">Periplasm</keyword>
<evidence type="ECO:0000259" key="9">
    <source>
        <dbReference type="Pfam" id="PF00345"/>
    </source>
</evidence>
<evidence type="ECO:0000256" key="6">
    <source>
        <dbReference type="ARBA" id="ARBA00023186"/>
    </source>
</evidence>
<organism evidence="11 12">
    <name type="scientific">Pseudomonas sessilinigenes</name>
    <dbReference type="NCBI Taxonomy" id="658629"/>
    <lineage>
        <taxon>Bacteria</taxon>
        <taxon>Pseudomonadati</taxon>
        <taxon>Pseudomonadota</taxon>
        <taxon>Gammaproteobacteria</taxon>
        <taxon>Pseudomonadales</taxon>
        <taxon>Pseudomonadaceae</taxon>
        <taxon>Pseudomonas</taxon>
    </lineage>
</organism>
<accession>A0ABX8MUV4</accession>
<evidence type="ECO:0000256" key="2">
    <source>
        <dbReference type="ARBA" id="ARBA00007399"/>
    </source>
</evidence>
<dbReference type="SUPFAM" id="SSF49354">
    <property type="entry name" value="PapD-like"/>
    <property type="match status" value="1"/>
</dbReference>
<evidence type="ECO:0000313" key="12">
    <source>
        <dbReference type="Proteomes" id="UP000693952"/>
    </source>
</evidence>
<dbReference type="Pfam" id="PF00345">
    <property type="entry name" value="PapD_N"/>
    <property type="match status" value="1"/>
</dbReference>
<comment type="subcellular location">
    <subcellularLocation>
        <location evidence="1 8">Periplasm</location>
    </subcellularLocation>
</comment>
<keyword evidence="12" id="KW-1185">Reference proteome</keyword>
<comment type="similarity">
    <text evidence="2 8">Belongs to the periplasmic pilus chaperone family.</text>
</comment>
<evidence type="ECO:0000256" key="7">
    <source>
        <dbReference type="ARBA" id="ARBA00023319"/>
    </source>
</evidence>
<keyword evidence="6 8" id="KW-0143">Chaperone</keyword>
<dbReference type="InterPro" id="IPR036316">
    <property type="entry name" value="Pili_assmbl_chap_C_dom_sf"/>
</dbReference>
<dbReference type="InterPro" id="IPR008962">
    <property type="entry name" value="PapD-like_sf"/>
</dbReference>
<dbReference type="InterPro" id="IPR016148">
    <property type="entry name" value="Pili_assmbl_chaperone_C"/>
</dbReference>
<evidence type="ECO:0000256" key="5">
    <source>
        <dbReference type="ARBA" id="ARBA00022764"/>
    </source>
</evidence>
<name>A0ABX8MUV4_9PSED</name>
<evidence type="ECO:0000313" key="11">
    <source>
        <dbReference type="EMBL" id="QXH42964.1"/>
    </source>
</evidence>
<sequence>MTPSKAFRAAAMTYFASFGYLTMPAEASVVIGGTRVIYDERESEITLKMSNEGRAPALVKSWIDDGQVYNTPSAIQVPFTVLPPITRIDPAKSQTLRIVYTGESLPKDRETVFWLNVLEVPPEPSAKDADANRLQFAFRSRIKLFYRPENLPGSSADALAQLTWRLMQIDGRPAIETHNPTPFYVSLTEISVLSGTRSATFDDGGMVKPGETRAFPLKGDALPAAGARVRYTFLNDYGGAVSGETPLRAGGAAPLP</sequence>
<evidence type="ECO:0000256" key="1">
    <source>
        <dbReference type="ARBA" id="ARBA00004418"/>
    </source>
</evidence>
<protein>
    <submittedName>
        <fullName evidence="11">Fimbria/pilus periplasmic chaperone</fullName>
    </submittedName>
</protein>
<dbReference type="InterPro" id="IPR050643">
    <property type="entry name" value="Periplasmic_pilus_chap"/>
</dbReference>
<evidence type="ECO:0000256" key="4">
    <source>
        <dbReference type="ARBA" id="ARBA00022729"/>
    </source>
</evidence>
<proteinExistence type="inferred from homology"/>
<dbReference type="InterPro" id="IPR016147">
    <property type="entry name" value="Pili_assmbl_chaperone_N"/>
</dbReference>
<evidence type="ECO:0000259" key="10">
    <source>
        <dbReference type="Pfam" id="PF02753"/>
    </source>
</evidence>
<dbReference type="RefSeq" id="WP_068605672.1">
    <property type="nucleotide sequence ID" value="NZ_CP027706.1"/>
</dbReference>
<keyword evidence="7" id="KW-0393">Immunoglobulin domain</keyword>
<gene>
    <name evidence="11" type="ORF">KSS89_12350</name>
</gene>
<dbReference type="PRINTS" id="PR00969">
    <property type="entry name" value="CHAPERONPILI"/>
</dbReference>
<dbReference type="InterPro" id="IPR001829">
    <property type="entry name" value="Pili_assmbl_chaperone_bac"/>
</dbReference>